<dbReference type="Pfam" id="PF16220">
    <property type="entry name" value="DUF4880"/>
    <property type="match status" value="1"/>
</dbReference>
<dbReference type="InterPro" id="IPR032508">
    <property type="entry name" value="FecR_C"/>
</dbReference>
<organism evidence="5 6">
    <name type="scientific">Chitinophaga costaii</name>
    <dbReference type="NCBI Taxonomy" id="1335309"/>
    <lineage>
        <taxon>Bacteria</taxon>
        <taxon>Pseudomonadati</taxon>
        <taxon>Bacteroidota</taxon>
        <taxon>Chitinophagia</taxon>
        <taxon>Chitinophagales</taxon>
        <taxon>Chitinophagaceae</taxon>
        <taxon>Chitinophaga</taxon>
    </lineage>
</organism>
<dbReference type="Pfam" id="PF16344">
    <property type="entry name" value="FecR_C"/>
    <property type="match status" value="1"/>
</dbReference>
<dbReference type="STRING" id="1335309.GA0116948_10136"/>
<evidence type="ECO:0000259" key="4">
    <source>
        <dbReference type="Pfam" id="PF16344"/>
    </source>
</evidence>
<dbReference type="AlphaFoldDB" id="A0A1C3YQ41"/>
<dbReference type="PANTHER" id="PTHR30273:SF2">
    <property type="entry name" value="PROTEIN FECR"/>
    <property type="match status" value="1"/>
</dbReference>
<dbReference type="InterPro" id="IPR032623">
    <property type="entry name" value="FecR_N"/>
</dbReference>
<dbReference type="Proteomes" id="UP000242818">
    <property type="component" value="Unassembled WGS sequence"/>
</dbReference>
<keyword evidence="6" id="KW-1185">Reference proteome</keyword>
<dbReference type="PANTHER" id="PTHR30273">
    <property type="entry name" value="PERIPLASMIC SIGNAL SENSOR AND SIGMA FACTOR ACTIVATOR FECR-RELATED"/>
    <property type="match status" value="1"/>
</dbReference>
<dbReference type="Gene3D" id="3.55.50.30">
    <property type="match status" value="1"/>
</dbReference>
<protein>
    <submittedName>
        <fullName evidence="5">FecR family protein</fullName>
    </submittedName>
</protein>
<keyword evidence="1" id="KW-1133">Transmembrane helix</keyword>
<accession>A0A1C3YQ41</accession>
<evidence type="ECO:0000313" key="5">
    <source>
        <dbReference type="EMBL" id="SCB72138.1"/>
    </source>
</evidence>
<evidence type="ECO:0000259" key="2">
    <source>
        <dbReference type="Pfam" id="PF04773"/>
    </source>
</evidence>
<evidence type="ECO:0000259" key="3">
    <source>
        <dbReference type="Pfam" id="PF16220"/>
    </source>
</evidence>
<name>A0A1C3YQ41_9BACT</name>
<evidence type="ECO:0000256" key="1">
    <source>
        <dbReference type="SAM" id="Phobius"/>
    </source>
</evidence>
<gene>
    <name evidence="5" type="ORF">GA0116948_10136</name>
</gene>
<feature type="domain" description="FecR N-terminal" evidence="3">
    <location>
        <begin position="17"/>
        <end position="48"/>
    </location>
</feature>
<sequence>MASPSNDPFSIAALISRSQQGLLTAQEQETLDAWIAASEENRQAWLEMNNPDLQQAHVRAMARFDETAALQRFLSNKPAATRVFRMRQHAWKWAAAVLVLAVGVAAYIFLPRHGLPGRYGQTYAQHDIPPGKNGAILTLADGSQLVLDSLQEGKIATQHGTQISLNNHQLTYDASAATDGAAYNTITTPKGRQYHLLLPDGTEVWLNAASSIQYPVAFKGPERRVKISGELYFEVANKSWQPFVVTSDQMKLEVLGTSFNVNTYNDEKTIRTTLLTGAVKVTPQPGHTPAIKPQVLVPGQTAVLSKPAATEAATLTITDTPDPGKIIAWKNGLFNFDGMDLYSVMRQLERWYNIEVQYVGKPEDVIFKGKMHRNTNLSDVLQVLETMDVNFELKGNILYVK</sequence>
<dbReference type="InterPro" id="IPR006860">
    <property type="entry name" value="FecR"/>
</dbReference>
<feature type="domain" description="Protein FecR C-terminal" evidence="4">
    <location>
        <begin position="334"/>
        <end position="400"/>
    </location>
</feature>
<dbReference type="OrthoDB" id="641696at2"/>
<keyword evidence="1" id="KW-0812">Transmembrane</keyword>
<evidence type="ECO:0000313" key="6">
    <source>
        <dbReference type="Proteomes" id="UP000242818"/>
    </source>
</evidence>
<reference evidence="5 6" key="1">
    <citation type="submission" date="2016-08" db="EMBL/GenBank/DDBJ databases">
        <authorList>
            <person name="Seilhamer J.J."/>
        </authorList>
    </citation>
    <scope>NUCLEOTIDE SEQUENCE [LARGE SCALE GENOMIC DNA]</scope>
    <source>
        <strain evidence="5 6">A37T2</strain>
    </source>
</reference>
<dbReference type="EMBL" id="FMAR01000001">
    <property type="protein sequence ID" value="SCB72138.1"/>
    <property type="molecule type" value="Genomic_DNA"/>
</dbReference>
<dbReference type="Pfam" id="PF04773">
    <property type="entry name" value="FecR"/>
    <property type="match status" value="1"/>
</dbReference>
<keyword evidence="1" id="KW-0472">Membrane</keyword>
<feature type="domain" description="FecR protein" evidence="2">
    <location>
        <begin position="185"/>
        <end position="280"/>
    </location>
</feature>
<dbReference type="RefSeq" id="WP_089707797.1">
    <property type="nucleotide sequence ID" value="NZ_FMAR01000001.1"/>
</dbReference>
<dbReference type="InterPro" id="IPR012373">
    <property type="entry name" value="Ferrdict_sens_TM"/>
</dbReference>
<feature type="transmembrane region" description="Helical" evidence="1">
    <location>
        <begin position="90"/>
        <end position="110"/>
    </location>
</feature>
<proteinExistence type="predicted"/>
<dbReference type="Gene3D" id="2.60.120.1440">
    <property type="match status" value="1"/>
</dbReference>
<dbReference type="GO" id="GO:0016989">
    <property type="term" value="F:sigma factor antagonist activity"/>
    <property type="evidence" value="ECO:0007669"/>
    <property type="project" value="TreeGrafter"/>
</dbReference>